<protein>
    <submittedName>
        <fullName evidence="1">Uncharacterized protein</fullName>
    </submittedName>
</protein>
<name>A0ABY1CAE2_9FIRM</name>
<organism evidence="1 2">
    <name type="scientific">Lacrimispora sphenoides JCM 1415</name>
    <dbReference type="NCBI Taxonomy" id="1297793"/>
    <lineage>
        <taxon>Bacteria</taxon>
        <taxon>Bacillati</taxon>
        <taxon>Bacillota</taxon>
        <taxon>Clostridia</taxon>
        <taxon>Lachnospirales</taxon>
        <taxon>Lachnospiraceae</taxon>
        <taxon>Lacrimispora</taxon>
    </lineage>
</organism>
<dbReference type="EMBL" id="LT630003">
    <property type="protein sequence ID" value="SET85561.1"/>
    <property type="molecule type" value="Genomic_DNA"/>
</dbReference>
<keyword evidence="2" id="KW-1185">Reference proteome</keyword>
<evidence type="ECO:0000313" key="2">
    <source>
        <dbReference type="Proteomes" id="UP000198970"/>
    </source>
</evidence>
<reference evidence="1 2" key="1">
    <citation type="submission" date="2016-10" db="EMBL/GenBank/DDBJ databases">
        <authorList>
            <person name="Varghese N."/>
            <person name="Submissions S."/>
        </authorList>
    </citation>
    <scope>NUCLEOTIDE SEQUENCE [LARGE SCALE GENOMIC DNA]</scope>
    <source>
        <strain evidence="1 2">ATCC 19403</strain>
    </source>
</reference>
<proteinExistence type="predicted"/>
<sequence>MFEELFTKMLRKILEEYRYLMCPAGRILYYHTCWSLFGDENFTQILPIINIDNALIIINYCIINICCE</sequence>
<dbReference type="Proteomes" id="UP000198970">
    <property type="component" value="Chromosome I"/>
</dbReference>
<evidence type="ECO:0000313" key="1">
    <source>
        <dbReference type="EMBL" id="SET85561.1"/>
    </source>
</evidence>
<accession>A0ABY1CAE2</accession>
<gene>
    <name evidence="1" type="ORF">SAMN02745906_2457</name>
</gene>